<accession>A0ABN2U1K9</accession>
<comment type="caution">
    <text evidence="2">The sequence shown here is derived from an EMBL/GenBank/DDBJ whole genome shotgun (WGS) entry which is preliminary data.</text>
</comment>
<keyword evidence="1" id="KW-1133">Transmembrane helix</keyword>
<organism evidence="2 3">
    <name type="scientific">Terrabacter terrae</name>
    <dbReference type="NCBI Taxonomy" id="318434"/>
    <lineage>
        <taxon>Bacteria</taxon>
        <taxon>Bacillati</taxon>
        <taxon>Actinomycetota</taxon>
        <taxon>Actinomycetes</taxon>
        <taxon>Micrococcales</taxon>
        <taxon>Intrasporangiaceae</taxon>
        <taxon>Terrabacter</taxon>
    </lineage>
</organism>
<reference evidence="2 3" key="1">
    <citation type="journal article" date="2019" name="Int. J. Syst. Evol. Microbiol.">
        <title>The Global Catalogue of Microorganisms (GCM) 10K type strain sequencing project: providing services to taxonomists for standard genome sequencing and annotation.</title>
        <authorList>
            <consortium name="The Broad Institute Genomics Platform"/>
            <consortium name="The Broad Institute Genome Sequencing Center for Infectious Disease"/>
            <person name="Wu L."/>
            <person name="Ma J."/>
        </authorList>
    </citation>
    <scope>NUCLEOTIDE SEQUENCE [LARGE SCALE GENOMIC DNA]</scope>
    <source>
        <strain evidence="2 3">JCM 14283</strain>
    </source>
</reference>
<proteinExistence type="predicted"/>
<name>A0ABN2U1K9_9MICO</name>
<feature type="transmembrane region" description="Helical" evidence="1">
    <location>
        <begin position="40"/>
        <end position="58"/>
    </location>
</feature>
<gene>
    <name evidence="2" type="ORF">GCM10009740_14200</name>
</gene>
<keyword evidence="3" id="KW-1185">Reference proteome</keyword>
<evidence type="ECO:0000313" key="3">
    <source>
        <dbReference type="Proteomes" id="UP001501285"/>
    </source>
</evidence>
<evidence type="ECO:0000256" key="1">
    <source>
        <dbReference type="SAM" id="Phobius"/>
    </source>
</evidence>
<sequence>MQLNCFRARHPCSGPAWDDHMKGPLSAPAAPATPRDRDRLVAGFGWGGLAVTALAGLARTYDA</sequence>
<dbReference type="EMBL" id="BAAANB010000003">
    <property type="protein sequence ID" value="GAA2025665.1"/>
    <property type="molecule type" value="Genomic_DNA"/>
</dbReference>
<keyword evidence="1" id="KW-0812">Transmembrane</keyword>
<keyword evidence="1" id="KW-0472">Membrane</keyword>
<evidence type="ECO:0000313" key="2">
    <source>
        <dbReference type="EMBL" id="GAA2025665.1"/>
    </source>
</evidence>
<dbReference type="Proteomes" id="UP001501285">
    <property type="component" value="Unassembled WGS sequence"/>
</dbReference>
<protein>
    <submittedName>
        <fullName evidence="2">Uncharacterized protein</fullName>
    </submittedName>
</protein>